<evidence type="ECO:0000313" key="5">
    <source>
        <dbReference type="EMBL" id="CEA07773.1"/>
    </source>
</evidence>
<keyword evidence="3" id="KW-0274">FAD</keyword>
<feature type="domain" description="FAD-binding" evidence="4">
    <location>
        <begin position="3"/>
        <end position="335"/>
    </location>
</feature>
<dbReference type="InterPro" id="IPR002938">
    <property type="entry name" value="FAD-bd"/>
</dbReference>
<dbReference type="PANTHER" id="PTHR43004">
    <property type="entry name" value="TRK SYSTEM POTASSIUM UPTAKE PROTEIN"/>
    <property type="match status" value="1"/>
</dbReference>
<dbReference type="Pfam" id="PF01494">
    <property type="entry name" value="FAD_binding_3"/>
    <property type="match status" value="1"/>
</dbReference>
<evidence type="ECO:0000256" key="2">
    <source>
        <dbReference type="ARBA" id="ARBA00022630"/>
    </source>
</evidence>
<dbReference type="InterPro" id="IPR050641">
    <property type="entry name" value="RIFMO-like"/>
</dbReference>
<name>A0A078MKB1_9MICC</name>
<accession>A0A078MKB1</accession>
<gene>
    <name evidence="5" type="primary">pcpB_2</name>
    <name evidence="5" type="ORF">BN1051_01096</name>
</gene>
<keyword evidence="2" id="KW-0285">Flavoprotein</keyword>
<keyword evidence="5" id="KW-0503">Monooxygenase</keyword>
<dbReference type="Gene3D" id="3.50.50.60">
    <property type="entry name" value="FAD/NAD(P)-binding domain"/>
    <property type="match status" value="1"/>
</dbReference>
<evidence type="ECO:0000256" key="1">
    <source>
        <dbReference type="ARBA" id="ARBA00001974"/>
    </source>
</evidence>
<dbReference type="Pfam" id="PF21274">
    <property type="entry name" value="Rng_hyd_C"/>
    <property type="match status" value="1"/>
</dbReference>
<dbReference type="InterPro" id="IPR036188">
    <property type="entry name" value="FAD/NAD-bd_sf"/>
</dbReference>
<dbReference type="PRINTS" id="PR00420">
    <property type="entry name" value="RNGMNOXGNASE"/>
</dbReference>
<proteinExistence type="predicted"/>
<dbReference type="Gene3D" id="3.30.70.2450">
    <property type="match status" value="1"/>
</dbReference>
<sequence>MHDVLIIGAGPTGVFLATELQLQGLTPLLLDKDPEPTKVNRAQGLHARSIEILDSRGLAGPLLDAGTQYPADGFFAGITPARPVQLDSTHPYVLGIPQTVTERLLTQHALARGIEIRRGTEITGFAQDDDAVTAVLADGTELRARWLVGADGGRSTIRRAAGIGFPGEPPKREWIRADAEVTAEAEEVAAVVARVRETHRDFGLMPGSEGVYGIVVPADGVAEDRTAPPTLDELREQLRRYAGTDFGVHAPRWLSRFGDATRLAERYQTGRVLLAGDAAHVHPPFGGQGLNLGLQDAFNLGWKLAAAVQGWAPPGLLDSYEAERRPVAAAVLDNTRAASELTSQEPGAQAVRRLLAELMEFPNVHRHLIEKVTALDVRYDLGNDGGDEENDGAAPDLLGRRLADRPLKQGSVFEQLRSGRGLLLDATGTYAADGWADRVDTVVDESFSAGTVGAEQDDAVTAVLLRPDGHVAWVGGPASPGEQQRGSGQQTLDTALARWFGSPGR</sequence>
<keyword evidence="5" id="KW-0560">Oxidoreductase</keyword>
<dbReference type="SUPFAM" id="SSF51905">
    <property type="entry name" value="FAD/NAD(P)-binding domain"/>
    <property type="match status" value="1"/>
</dbReference>
<evidence type="ECO:0000259" key="4">
    <source>
        <dbReference type="Pfam" id="PF01494"/>
    </source>
</evidence>
<dbReference type="GO" id="GO:0016709">
    <property type="term" value="F:oxidoreductase activity, acting on paired donors, with incorporation or reduction of molecular oxygen, NAD(P)H as one donor, and incorporation of one atom of oxygen"/>
    <property type="evidence" value="ECO:0007669"/>
    <property type="project" value="UniProtKB-ARBA"/>
</dbReference>
<reference evidence="5" key="1">
    <citation type="submission" date="2014-07" db="EMBL/GenBank/DDBJ databases">
        <authorList>
            <person name="Urmite Genomes Urmite Genomes"/>
        </authorList>
    </citation>
    <scope>NUCLEOTIDE SEQUENCE</scope>
    <source>
        <strain evidence="5">11W110_air</strain>
    </source>
</reference>
<dbReference type="PATRIC" id="fig|1461584.3.peg.1087"/>
<comment type="cofactor">
    <cofactor evidence="1">
        <name>FAD</name>
        <dbReference type="ChEBI" id="CHEBI:57692"/>
    </cofactor>
</comment>
<dbReference type="GO" id="GO:0071949">
    <property type="term" value="F:FAD binding"/>
    <property type="evidence" value="ECO:0007669"/>
    <property type="project" value="InterPro"/>
</dbReference>
<organism evidence="5">
    <name type="scientific">Arthrobacter saudimassiliensis</name>
    <dbReference type="NCBI Taxonomy" id="1461584"/>
    <lineage>
        <taxon>Bacteria</taxon>
        <taxon>Bacillati</taxon>
        <taxon>Actinomycetota</taxon>
        <taxon>Actinomycetes</taxon>
        <taxon>Micrococcales</taxon>
        <taxon>Micrococcaceae</taxon>
        <taxon>Arthrobacter</taxon>
    </lineage>
</organism>
<protein>
    <submittedName>
        <fullName evidence="5">Pentachlorophenol 4-monooxygenase</fullName>
    </submittedName>
</protein>
<dbReference type="AlphaFoldDB" id="A0A078MKB1"/>
<dbReference type="PANTHER" id="PTHR43004:SF19">
    <property type="entry name" value="BINDING MONOOXYGENASE, PUTATIVE (JCVI)-RELATED"/>
    <property type="match status" value="1"/>
</dbReference>
<dbReference type="Gene3D" id="3.40.30.120">
    <property type="match status" value="1"/>
</dbReference>
<dbReference type="EMBL" id="LN483070">
    <property type="protein sequence ID" value="CEA07773.1"/>
    <property type="molecule type" value="Genomic_DNA"/>
</dbReference>
<evidence type="ECO:0000256" key="3">
    <source>
        <dbReference type="ARBA" id="ARBA00022827"/>
    </source>
</evidence>